<name>A0A7W6NAQ2_9HYPH</name>
<keyword evidence="3" id="KW-0282">Flagellum</keyword>
<keyword evidence="3" id="KW-0966">Cell projection</keyword>
<dbReference type="RefSeq" id="WP_183309649.1">
    <property type="nucleotide sequence ID" value="NZ_JACIEW010000001.1"/>
</dbReference>
<proteinExistence type="predicted"/>
<dbReference type="Proteomes" id="UP000547011">
    <property type="component" value="Unassembled WGS sequence"/>
</dbReference>
<keyword evidence="2" id="KW-1133">Transmembrane helix</keyword>
<organism evidence="3 4">
    <name type="scientific">Devosia subaequoris</name>
    <dbReference type="NCBI Taxonomy" id="395930"/>
    <lineage>
        <taxon>Bacteria</taxon>
        <taxon>Pseudomonadati</taxon>
        <taxon>Pseudomonadota</taxon>
        <taxon>Alphaproteobacteria</taxon>
        <taxon>Hyphomicrobiales</taxon>
        <taxon>Devosiaceae</taxon>
        <taxon>Devosia</taxon>
    </lineage>
</organism>
<keyword evidence="2" id="KW-0812">Transmembrane</keyword>
<feature type="transmembrane region" description="Helical" evidence="2">
    <location>
        <begin position="6"/>
        <end position="26"/>
    </location>
</feature>
<reference evidence="3 4" key="1">
    <citation type="submission" date="2020-08" db="EMBL/GenBank/DDBJ databases">
        <title>Genomic Encyclopedia of Type Strains, Phase IV (KMG-IV): sequencing the most valuable type-strain genomes for metagenomic binning, comparative biology and taxonomic classification.</title>
        <authorList>
            <person name="Goeker M."/>
        </authorList>
    </citation>
    <scope>NUCLEOTIDE SEQUENCE [LARGE SCALE GENOMIC DNA]</scope>
    <source>
        <strain evidence="3 4">DSM 23447</strain>
    </source>
</reference>
<dbReference type="AlphaFoldDB" id="A0A7W6NAQ2"/>
<protein>
    <submittedName>
        <fullName evidence="3">Flagellar basal body-associated protein FliL</fullName>
    </submittedName>
</protein>
<feature type="region of interest" description="Disordered" evidence="1">
    <location>
        <begin position="44"/>
        <end position="63"/>
    </location>
</feature>
<dbReference type="EMBL" id="JACIEW010000001">
    <property type="protein sequence ID" value="MBB4050891.1"/>
    <property type="molecule type" value="Genomic_DNA"/>
</dbReference>
<evidence type="ECO:0000256" key="1">
    <source>
        <dbReference type="SAM" id="MobiDB-lite"/>
    </source>
</evidence>
<gene>
    <name evidence="3" type="ORF">GGR20_000509</name>
</gene>
<keyword evidence="3" id="KW-0969">Cilium</keyword>
<accession>A0A7W6NAQ2</accession>
<keyword evidence="2" id="KW-0472">Membrane</keyword>
<evidence type="ECO:0000256" key="2">
    <source>
        <dbReference type="SAM" id="Phobius"/>
    </source>
</evidence>
<evidence type="ECO:0000313" key="3">
    <source>
        <dbReference type="EMBL" id="MBB4050891.1"/>
    </source>
</evidence>
<evidence type="ECO:0000313" key="4">
    <source>
        <dbReference type="Proteomes" id="UP000547011"/>
    </source>
</evidence>
<comment type="caution">
    <text evidence="3">The sequence shown here is derived from an EMBL/GenBank/DDBJ whole genome shotgun (WGS) entry which is preliminary data.</text>
</comment>
<sequence length="63" mass="6572">MNKNLVIAIVAVIVVVVFAVTVFIANNQAPEVDGARTANEITEQKELPAGPADDPAELINNGS</sequence>
<keyword evidence="4" id="KW-1185">Reference proteome</keyword>